<dbReference type="Proteomes" id="UP000887116">
    <property type="component" value="Unassembled WGS sequence"/>
</dbReference>
<evidence type="ECO:0000259" key="1">
    <source>
        <dbReference type="Pfam" id="PF17919"/>
    </source>
</evidence>
<dbReference type="InterPro" id="IPR041577">
    <property type="entry name" value="RT_RNaseH_2"/>
</dbReference>
<name>A0A8X6KU53_TRICU</name>
<dbReference type="AlphaFoldDB" id="A0A8X6KU53"/>
<comment type="caution">
    <text evidence="2">The sequence shown here is derived from an EMBL/GenBank/DDBJ whole genome shotgun (WGS) entry which is preliminary data.</text>
</comment>
<dbReference type="GO" id="GO:0071897">
    <property type="term" value="P:DNA biosynthetic process"/>
    <property type="evidence" value="ECO:0007669"/>
    <property type="project" value="UniProtKB-ARBA"/>
</dbReference>
<evidence type="ECO:0000313" key="2">
    <source>
        <dbReference type="EMBL" id="GFQ84396.1"/>
    </source>
</evidence>
<dbReference type="EMBL" id="BMAO01022795">
    <property type="protein sequence ID" value="GFQ84396.1"/>
    <property type="molecule type" value="Genomic_DNA"/>
</dbReference>
<dbReference type="Gene3D" id="3.30.70.270">
    <property type="match status" value="1"/>
</dbReference>
<dbReference type="Pfam" id="PF17919">
    <property type="entry name" value="RT_RNaseH_2"/>
    <property type="match status" value="1"/>
</dbReference>
<protein>
    <submittedName>
        <fullName evidence="2">RT_RNaseH_2 domain-containing protein</fullName>
    </submittedName>
</protein>
<evidence type="ECO:0000313" key="3">
    <source>
        <dbReference type="Proteomes" id="UP000887116"/>
    </source>
</evidence>
<dbReference type="InterPro" id="IPR043128">
    <property type="entry name" value="Rev_trsase/Diguanyl_cyclase"/>
</dbReference>
<sequence length="79" mass="8977">MGFYRAYVPNYVKTFTPRTELTKKSPSMFHCGWEAEQNSFDKLKELLCEVASLATADAYLPFQVHCDASDYGVGRCLTQ</sequence>
<reference evidence="2" key="1">
    <citation type="submission" date="2020-07" db="EMBL/GenBank/DDBJ databases">
        <title>Multicomponent nature underlies the extraordinary mechanical properties of spider dragline silk.</title>
        <authorList>
            <person name="Kono N."/>
            <person name="Nakamura H."/>
            <person name="Mori M."/>
            <person name="Yoshida Y."/>
            <person name="Ohtoshi R."/>
            <person name="Malay A.D."/>
            <person name="Moran D.A.P."/>
            <person name="Tomita M."/>
            <person name="Numata K."/>
            <person name="Arakawa K."/>
        </authorList>
    </citation>
    <scope>NUCLEOTIDE SEQUENCE</scope>
</reference>
<dbReference type="InterPro" id="IPR043502">
    <property type="entry name" value="DNA/RNA_pol_sf"/>
</dbReference>
<organism evidence="2 3">
    <name type="scientific">Trichonephila clavata</name>
    <name type="common">Joro spider</name>
    <name type="synonym">Nephila clavata</name>
    <dbReference type="NCBI Taxonomy" id="2740835"/>
    <lineage>
        <taxon>Eukaryota</taxon>
        <taxon>Metazoa</taxon>
        <taxon>Ecdysozoa</taxon>
        <taxon>Arthropoda</taxon>
        <taxon>Chelicerata</taxon>
        <taxon>Arachnida</taxon>
        <taxon>Araneae</taxon>
        <taxon>Araneomorphae</taxon>
        <taxon>Entelegynae</taxon>
        <taxon>Araneoidea</taxon>
        <taxon>Nephilidae</taxon>
        <taxon>Trichonephila</taxon>
    </lineage>
</organism>
<dbReference type="PANTHER" id="PTHR34072">
    <property type="entry name" value="ENZYMATIC POLYPROTEIN-RELATED"/>
    <property type="match status" value="1"/>
</dbReference>
<feature type="domain" description="Reverse transcriptase/retrotransposon-derived protein RNase H-like" evidence="1">
    <location>
        <begin position="34"/>
        <end position="79"/>
    </location>
</feature>
<keyword evidence="3" id="KW-1185">Reference proteome</keyword>
<dbReference type="OrthoDB" id="6430458at2759"/>
<proteinExistence type="predicted"/>
<accession>A0A8X6KU53</accession>
<gene>
    <name evidence="2" type="primary">AVEN_62886_1</name>
    <name evidence="2" type="ORF">TNCT_697421</name>
</gene>
<dbReference type="SUPFAM" id="SSF56672">
    <property type="entry name" value="DNA/RNA polymerases"/>
    <property type="match status" value="1"/>
</dbReference>